<reference evidence="2" key="1">
    <citation type="submission" date="2019-11" db="EMBL/GenBank/DDBJ databases">
        <title>Microbial mats filling the niche in hypersaline microbial mats.</title>
        <authorList>
            <person name="Wong H.L."/>
            <person name="Macleod F.I."/>
            <person name="White R.A. III"/>
            <person name="Burns B.P."/>
        </authorList>
    </citation>
    <scope>NUCLEOTIDE SEQUENCE</scope>
    <source>
        <strain evidence="2">Rbin_158</strain>
    </source>
</reference>
<evidence type="ECO:0000313" key="2">
    <source>
        <dbReference type="EMBL" id="MBD3325755.1"/>
    </source>
</evidence>
<protein>
    <submittedName>
        <fullName evidence="2">DUF89 family protein</fullName>
    </submittedName>
</protein>
<name>A0A9D5Q6H2_9BACT</name>
<organism evidence="2 3">
    <name type="scientific">candidate division KSB3 bacterium</name>
    <dbReference type="NCBI Taxonomy" id="2044937"/>
    <lineage>
        <taxon>Bacteria</taxon>
        <taxon>candidate division KSB3</taxon>
    </lineage>
</organism>
<dbReference type="Pfam" id="PF01937">
    <property type="entry name" value="ARMT1-like_dom"/>
    <property type="match status" value="1"/>
</dbReference>
<feature type="domain" description="Damage-control phosphatase ARMT1-like metal-binding" evidence="1">
    <location>
        <begin position="4"/>
        <end position="186"/>
    </location>
</feature>
<feature type="non-terminal residue" evidence="2">
    <location>
        <position position="187"/>
    </location>
</feature>
<dbReference type="Proteomes" id="UP000649604">
    <property type="component" value="Unassembled WGS sequence"/>
</dbReference>
<evidence type="ECO:0000313" key="3">
    <source>
        <dbReference type="Proteomes" id="UP000649604"/>
    </source>
</evidence>
<proteinExistence type="predicted"/>
<accession>A0A9D5Q6H2</accession>
<dbReference type="InterPro" id="IPR002791">
    <property type="entry name" value="ARMT1-like_metal-bd"/>
</dbReference>
<dbReference type="Gene3D" id="3.40.50.10880">
    <property type="entry name" value="Uncharacterised protein PF01937, DUF89, domain 3"/>
    <property type="match status" value="1"/>
</dbReference>
<dbReference type="EMBL" id="WJJP01000463">
    <property type="protein sequence ID" value="MBD3325755.1"/>
    <property type="molecule type" value="Genomic_DNA"/>
</dbReference>
<sequence length="187" mass="20820">MKTTYLCAECLLRQACEACDNAFEDWGERYETIVWVIDRLQNAFHDTVPEILATEIHQMVKSASSTDPYHALKVETNTVFQALAQEIKPDLTTLKEKALAATLGNCVEAAVPLETDADVIGYLSEPITEGLRQGFAIDEFEKFQAKLHDAQNILYLTDNCGEIALDAFFIEALADMGKTIVISPKEK</sequence>
<dbReference type="InterPro" id="IPR036075">
    <property type="entry name" value="ARMT-1-like_metal-bd_sf"/>
</dbReference>
<comment type="caution">
    <text evidence="2">The sequence shown here is derived from an EMBL/GenBank/DDBJ whole genome shotgun (WGS) entry which is preliminary data.</text>
</comment>
<evidence type="ECO:0000259" key="1">
    <source>
        <dbReference type="Pfam" id="PF01937"/>
    </source>
</evidence>
<dbReference type="SUPFAM" id="SSF111321">
    <property type="entry name" value="AF1104-like"/>
    <property type="match status" value="1"/>
</dbReference>
<dbReference type="AlphaFoldDB" id="A0A9D5Q6H2"/>
<gene>
    <name evidence="2" type="ORF">GF339_14305</name>
</gene>